<protein>
    <submittedName>
        <fullName evidence="2">Uncharacterized protein</fullName>
    </submittedName>
</protein>
<feature type="chain" id="PRO_5002045184" evidence="1">
    <location>
        <begin position="22"/>
        <end position="99"/>
    </location>
</feature>
<organism evidence="2">
    <name type="scientific">Arundo donax</name>
    <name type="common">Giant reed</name>
    <name type="synonym">Donax arundinaceus</name>
    <dbReference type="NCBI Taxonomy" id="35708"/>
    <lineage>
        <taxon>Eukaryota</taxon>
        <taxon>Viridiplantae</taxon>
        <taxon>Streptophyta</taxon>
        <taxon>Embryophyta</taxon>
        <taxon>Tracheophyta</taxon>
        <taxon>Spermatophyta</taxon>
        <taxon>Magnoliopsida</taxon>
        <taxon>Liliopsida</taxon>
        <taxon>Poales</taxon>
        <taxon>Poaceae</taxon>
        <taxon>PACMAD clade</taxon>
        <taxon>Arundinoideae</taxon>
        <taxon>Arundineae</taxon>
        <taxon>Arundo</taxon>
    </lineage>
</organism>
<reference evidence="2" key="1">
    <citation type="submission" date="2014-09" db="EMBL/GenBank/DDBJ databases">
        <authorList>
            <person name="Magalhaes I.L.F."/>
            <person name="Oliveira U."/>
            <person name="Santos F.R."/>
            <person name="Vidigal T.H.D.A."/>
            <person name="Brescovit A.D."/>
            <person name="Santos A.J."/>
        </authorList>
    </citation>
    <scope>NUCLEOTIDE SEQUENCE</scope>
    <source>
        <tissue evidence="2">Shoot tissue taken approximately 20 cm above the soil surface</tissue>
    </source>
</reference>
<evidence type="ECO:0000313" key="2">
    <source>
        <dbReference type="EMBL" id="JAE32775.1"/>
    </source>
</evidence>
<feature type="signal peptide" evidence="1">
    <location>
        <begin position="1"/>
        <end position="21"/>
    </location>
</feature>
<accession>A0A0A9H6E8</accession>
<reference evidence="2" key="2">
    <citation type="journal article" date="2015" name="Data Brief">
        <title>Shoot transcriptome of the giant reed, Arundo donax.</title>
        <authorList>
            <person name="Barrero R.A."/>
            <person name="Guerrero F.D."/>
            <person name="Moolhuijzen P."/>
            <person name="Goolsby J.A."/>
            <person name="Tidwell J."/>
            <person name="Bellgard S.E."/>
            <person name="Bellgard M.I."/>
        </authorList>
    </citation>
    <scope>NUCLEOTIDE SEQUENCE</scope>
    <source>
        <tissue evidence="2">Shoot tissue taken approximately 20 cm above the soil surface</tissue>
    </source>
</reference>
<evidence type="ECO:0000256" key="1">
    <source>
        <dbReference type="SAM" id="SignalP"/>
    </source>
</evidence>
<dbReference type="InterPro" id="IPR008942">
    <property type="entry name" value="ENTH_VHS"/>
</dbReference>
<dbReference type="AlphaFoldDB" id="A0A0A9H6E8"/>
<keyword evidence="1" id="KW-0732">Signal</keyword>
<proteinExistence type="predicted"/>
<dbReference type="Gene3D" id="1.25.40.90">
    <property type="match status" value="1"/>
</dbReference>
<dbReference type="EMBL" id="GBRH01165121">
    <property type="protein sequence ID" value="JAE32775.1"/>
    <property type="molecule type" value="Transcribed_RNA"/>
</dbReference>
<name>A0A0A9H6E8_ARUDO</name>
<sequence length="99" mass="11603">MWIIVARFILLSNILYSRDSAYQTKFHALLPCAMHNLHDFCCNLRGNLLAEILKDRVLQVLYDWANWSLYSNEYLDNLREIFLGSGHYGHGYCCNLKDS</sequence>